<evidence type="ECO:0000313" key="1">
    <source>
        <dbReference type="EMBL" id="VXC99247.1"/>
    </source>
</evidence>
<dbReference type="Gene3D" id="4.10.410.40">
    <property type="match status" value="1"/>
</dbReference>
<reference evidence="1 2" key="1">
    <citation type="submission" date="2019-10" db="EMBL/GenBank/DDBJ databases">
        <authorList>
            <person name="Karimi E."/>
        </authorList>
    </citation>
    <scope>NUCLEOTIDE SEQUENCE [LARGE SCALE GENOMIC DNA]</scope>
    <source>
        <strain evidence="1">Sphingobacterium sp. 8BC</strain>
    </source>
</reference>
<gene>
    <name evidence="1" type="ORF">SPHINGO8BC_51443</name>
</gene>
<dbReference type="AlphaFoldDB" id="A0A654D8R3"/>
<protein>
    <recommendedName>
        <fullName evidence="3">Phage tail protein</fullName>
    </recommendedName>
</protein>
<dbReference type="EMBL" id="CABWMV010000024">
    <property type="protein sequence ID" value="VXC99247.1"/>
    <property type="molecule type" value="Genomic_DNA"/>
</dbReference>
<dbReference type="RefSeq" id="WP_159332842.1">
    <property type="nucleotide sequence ID" value="NZ_LR733857.1"/>
</dbReference>
<dbReference type="Proteomes" id="UP000432350">
    <property type="component" value="Unassembled WGS sequence"/>
</dbReference>
<proteinExistence type="predicted"/>
<sequence>MADRFENGKDYLLFIKPEATWLTVACITTNGFEGTTDTIDGSSKCSDGWAGGAAGNKSWTMNADGNAIDAGLLPSEASYKALFDLWKSGETVPIKIAKVGSTYVRYGEAYISSYSETQGNNEPFTFSATFQGVGEPGDAEPVTP</sequence>
<accession>A0A654D8R3</accession>
<dbReference type="Pfam" id="PF06199">
    <property type="entry name" value="Phage_tail_2"/>
    <property type="match status" value="1"/>
</dbReference>
<evidence type="ECO:0008006" key="3">
    <source>
        <dbReference type="Google" id="ProtNLM"/>
    </source>
</evidence>
<name>A0A654D8R3_SPHMU</name>
<dbReference type="InterPro" id="IPR011855">
    <property type="entry name" value="Phgtail_TP901_1"/>
</dbReference>
<evidence type="ECO:0000313" key="2">
    <source>
        <dbReference type="Proteomes" id="UP000432350"/>
    </source>
</evidence>
<organism evidence="1 2">
    <name type="scientific">Sphingobacterium multivorum</name>
    <dbReference type="NCBI Taxonomy" id="28454"/>
    <lineage>
        <taxon>Bacteria</taxon>
        <taxon>Pseudomonadati</taxon>
        <taxon>Bacteroidota</taxon>
        <taxon>Sphingobacteriia</taxon>
        <taxon>Sphingobacteriales</taxon>
        <taxon>Sphingobacteriaceae</taxon>
        <taxon>Sphingobacterium</taxon>
    </lineage>
</organism>